<evidence type="ECO:0000313" key="1">
    <source>
        <dbReference type="EMBL" id="MBK1789542.1"/>
    </source>
</evidence>
<dbReference type="PANTHER" id="PTHR35866:SF1">
    <property type="entry name" value="YKGJ FAMILY CYSTEINE CLUSTER PROTEIN"/>
    <property type="match status" value="1"/>
</dbReference>
<gene>
    <name evidence="1" type="ORF">JIN82_00080</name>
</gene>
<accession>A0A8J7M9U4</accession>
<evidence type="ECO:0000313" key="2">
    <source>
        <dbReference type="Proteomes" id="UP000624703"/>
    </source>
</evidence>
<dbReference type="RefSeq" id="WP_200309489.1">
    <property type="nucleotide sequence ID" value="NZ_JAENIM010000007.1"/>
</dbReference>
<dbReference type="AlphaFoldDB" id="A0A8J7M9U4"/>
<name>A0A8J7M9U4_9BACT</name>
<reference evidence="1" key="1">
    <citation type="submission" date="2021-01" db="EMBL/GenBank/DDBJ databases">
        <title>Modified the classification status of verrucomicrobia.</title>
        <authorList>
            <person name="Feng X."/>
        </authorList>
    </citation>
    <scope>NUCLEOTIDE SEQUENCE</scope>
    <source>
        <strain evidence="1">_KCTC 22039</strain>
    </source>
</reference>
<proteinExistence type="predicted"/>
<dbReference type="EMBL" id="JAENIM010000007">
    <property type="protein sequence ID" value="MBK1789542.1"/>
    <property type="molecule type" value="Genomic_DNA"/>
</dbReference>
<sequence length="124" mass="14667">MTREPDHDPNIWYQCDRCTACCKWPGDVRLEDGEAEKIAEYLEMDFNEFIDQLTRLRSDRQGLSIIEKENHECSMLENNQCKIHAVKPIQCQGFPNKWNFKGWRQVCHAKAYPLEKARQLGFCE</sequence>
<dbReference type="Proteomes" id="UP000624703">
    <property type="component" value="Unassembled WGS sequence"/>
</dbReference>
<dbReference type="PANTHER" id="PTHR35866">
    <property type="entry name" value="PUTATIVE-RELATED"/>
    <property type="match status" value="1"/>
</dbReference>
<dbReference type="InterPro" id="IPR005358">
    <property type="entry name" value="Puta_zinc/iron-chelating_dom"/>
</dbReference>
<organism evidence="1 2">
    <name type="scientific">Persicirhabdus sediminis</name>
    <dbReference type="NCBI Taxonomy" id="454144"/>
    <lineage>
        <taxon>Bacteria</taxon>
        <taxon>Pseudomonadati</taxon>
        <taxon>Verrucomicrobiota</taxon>
        <taxon>Verrucomicrobiia</taxon>
        <taxon>Verrucomicrobiales</taxon>
        <taxon>Verrucomicrobiaceae</taxon>
        <taxon>Persicirhabdus</taxon>
    </lineage>
</organism>
<dbReference type="Pfam" id="PF03692">
    <property type="entry name" value="CxxCxxCC"/>
    <property type="match status" value="1"/>
</dbReference>
<keyword evidence="2" id="KW-1185">Reference proteome</keyword>
<comment type="caution">
    <text evidence="1">The sequence shown here is derived from an EMBL/GenBank/DDBJ whole genome shotgun (WGS) entry which is preliminary data.</text>
</comment>
<protein>
    <submittedName>
        <fullName evidence="1">YkgJ family cysteine cluster protein</fullName>
    </submittedName>
</protein>